<dbReference type="Proteomes" id="UP001153709">
    <property type="component" value="Chromosome 10"/>
</dbReference>
<dbReference type="GO" id="GO:0061343">
    <property type="term" value="P:cell adhesion involved in heart morphogenesis"/>
    <property type="evidence" value="ECO:0007669"/>
    <property type="project" value="TreeGrafter"/>
</dbReference>
<dbReference type="EMBL" id="OU898285">
    <property type="protein sequence ID" value="CAG9828296.1"/>
    <property type="molecule type" value="Genomic_DNA"/>
</dbReference>
<reference evidence="1" key="1">
    <citation type="submission" date="2022-01" db="EMBL/GenBank/DDBJ databases">
        <authorList>
            <person name="King R."/>
        </authorList>
    </citation>
    <scope>NUCLEOTIDE SEQUENCE</scope>
</reference>
<dbReference type="InterPro" id="IPR036691">
    <property type="entry name" value="Endo/exonu/phosph_ase_sf"/>
</dbReference>
<dbReference type="PANTHER" id="PTHR33395:SF22">
    <property type="entry name" value="REVERSE TRANSCRIPTASE DOMAIN-CONTAINING PROTEIN"/>
    <property type="match status" value="1"/>
</dbReference>
<evidence type="ECO:0000313" key="2">
    <source>
        <dbReference type="Proteomes" id="UP001153709"/>
    </source>
</evidence>
<gene>
    <name evidence="1" type="ORF">DIABBA_LOCUS2223</name>
</gene>
<dbReference type="Gene3D" id="3.60.10.10">
    <property type="entry name" value="Endonuclease/exonuclease/phosphatase"/>
    <property type="match status" value="1"/>
</dbReference>
<accession>A0A9N9XAH4</accession>
<dbReference type="AlphaFoldDB" id="A0A9N9XAH4"/>
<proteinExistence type="predicted"/>
<dbReference type="SUPFAM" id="SSF56219">
    <property type="entry name" value="DNase I-like"/>
    <property type="match status" value="1"/>
</dbReference>
<dbReference type="PANTHER" id="PTHR33395">
    <property type="entry name" value="TRANSCRIPTASE, PUTATIVE-RELATED-RELATED"/>
    <property type="match status" value="1"/>
</dbReference>
<keyword evidence="2" id="KW-1185">Reference proteome</keyword>
<organism evidence="1 2">
    <name type="scientific">Diabrotica balteata</name>
    <name type="common">Banded cucumber beetle</name>
    <dbReference type="NCBI Taxonomy" id="107213"/>
    <lineage>
        <taxon>Eukaryota</taxon>
        <taxon>Metazoa</taxon>
        <taxon>Ecdysozoa</taxon>
        <taxon>Arthropoda</taxon>
        <taxon>Hexapoda</taxon>
        <taxon>Insecta</taxon>
        <taxon>Pterygota</taxon>
        <taxon>Neoptera</taxon>
        <taxon>Endopterygota</taxon>
        <taxon>Coleoptera</taxon>
        <taxon>Polyphaga</taxon>
        <taxon>Cucujiformia</taxon>
        <taxon>Chrysomeloidea</taxon>
        <taxon>Chrysomelidae</taxon>
        <taxon>Galerucinae</taxon>
        <taxon>Diabroticina</taxon>
        <taxon>Diabroticites</taxon>
        <taxon>Diabrotica</taxon>
    </lineage>
</organism>
<name>A0A9N9XAH4_DIABA</name>
<sequence>MYRHDRDLQTSSKTRGGGVLIAVHKRFNSMLVRPIDSSVEHVFTQVMCGTKKLIIGAVYFPPLSSGSVYEEHSTCMLDLAERFSDCEFCICGDYNLPEASWDNLSNGVTVECPHHSPANIICTCYNFQNMSQVNALPNLNNKFLDLVFCTQRDAVVSISTDILLNTSQHHSAYTIVLHEANLNLFLKYDVFYHDFKKCNYQVLNEYLASIPWNNVLDESDINCCLENFYHILYDAINMFVPIKRFKSLNSPVWFSRELIELVIQKKIAHKNFKASGSSYEEFSVLRERCKALQAICYKNYLENIQANLSSNPHSFWRYVSTTHGSSAYPNVMSNKDGDVIAQNGDEIVNLFASYFSGTYNDSECNVPNFKLDYNVDFQSLKFSLTDVFEGISSLKTTYSSGPDGIPAALIKNCIFSLCKPLQQIYNLSLSSSVFPQYWKNSFLTPIYKSGNRECVNNYRGITIQSAIPKLLDKLVSINLTWACRNIIIDEQHGFSNGK</sequence>
<protein>
    <recommendedName>
        <fullName evidence="3">Reverse transcriptase domain-containing protein</fullName>
    </recommendedName>
</protein>
<dbReference type="GO" id="GO:0031012">
    <property type="term" value="C:extracellular matrix"/>
    <property type="evidence" value="ECO:0007669"/>
    <property type="project" value="TreeGrafter"/>
</dbReference>
<dbReference type="GO" id="GO:0007508">
    <property type="term" value="P:larval heart development"/>
    <property type="evidence" value="ECO:0007669"/>
    <property type="project" value="TreeGrafter"/>
</dbReference>
<dbReference type="OrthoDB" id="6781220at2759"/>
<evidence type="ECO:0000313" key="1">
    <source>
        <dbReference type="EMBL" id="CAG9828296.1"/>
    </source>
</evidence>
<evidence type="ECO:0008006" key="3">
    <source>
        <dbReference type="Google" id="ProtNLM"/>
    </source>
</evidence>